<keyword evidence="8 12" id="KW-0067">ATP-binding</keyword>
<keyword evidence="5 14" id="KW-0732">Signal</keyword>
<keyword evidence="4 13" id="KW-0812">Transmembrane</keyword>
<evidence type="ECO:0000256" key="7">
    <source>
        <dbReference type="ARBA" id="ARBA00022777"/>
    </source>
</evidence>
<evidence type="ECO:0000313" key="17">
    <source>
        <dbReference type="Proteomes" id="UP000823388"/>
    </source>
</evidence>
<evidence type="ECO:0000256" key="1">
    <source>
        <dbReference type="ARBA" id="ARBA00004479"/>
    </source>
</evidence>
<keyword evidence="11" id="KW-0325">Glycoprotein</keyword>
<dbReference type="FunFam" id="1.10.510.10:FF:000590">
    <property type="entry name" value="PR5-like receptor kinase"/>
    <property type="match status" value="1"/>
</dbReference>
<evidence type="ECO:0000256" key="10">
    <source>
        <dbReference type="ARBA" id="ARBA00023136"/>
    </source>
</evidence>
<dbReference type="InterPro" id="IPR017441">
    <property type="entry name" value="Protein_kinase_ATP_BS"/>
</dbReference>
<dbReference type="GO" id="GO:0030247">
    <property type="term" value="F:polysaccharide binding"/>
    <property type="evidence" value="ECO:0007669"/>
    <property type="project" value="InterPro"/>
</dbReference>
<dbReference type="CDD" id="cd14066">
    <property type="entry name" value="STKc_IRAK"/>
    <property type="match status" value="1"/>
</dbReference>
<keyword evidence="9 13" id="KW-1133">Transmembrane helix</keyword>
<evidence type="ECO:0000256" key="9">
    <source>
        <dbReference type="ARBA" id="ARBA00022989"/>
    </source>
</evidence>
<feature type="chain" id="PRO_5035863304" description="Protein kinase domain-containing protein" evidence="14">
    <location>
        <begin position="38"/>
        <end position="665"/>
    </location>
</feature>
<evidence type="ECO:0000256" key="5">
    <source>
        <dbReference type="ARBA" id="ARBA00022729"/>
    </source>
</evidence>
<accession>A0A8T0S0Y4</accession>
<feature type="signal peptide" evidence="14">
    <location>
        <begin position="1"/>
        <end position="37"/>
    </location>
</feature>
<dbReference type="Pfam" id="PF14380">
    <property type="entry name" value="WAK_assoc"/>
    <property type="match status" value="1"/>
</dbReference>
<dbReference type="Pfam" id="PF07714">
    <property type="entry name" value="PK_Tyr_Ser-Thr"/>
    <property type="match status" value="1"/>
</dbReference>
<dbReference type="AlphaFoldDB" id="A0A8T0S0Y4"/>
<comment type="subcellular location">
    <subcellularLocation>
        <location evidence="1">Membrane</location>
        <topology evidence="1">Single-pass type I membrane protein</topology>
    </subcellularLocation>
</comment>
<protein>
    <recommendedName>
        <fullName evidence="15">Protein kinase domain-containing protein</fullName>
    </recommendedName>
</protein>
<dbReference type="Gene3D" id="1.10.510.10">
    <property type="entry name" value="Transferase(Phosphotransferase) domain 1"/>
    <property type="match status" value="1"/>
</dbReference>
<dbReference type="PROSITE" id="PS00107">
    <property type="entry name" value="PROTEIN_KINASE_ATP"/>
    <property type="match status" value="1"/>
</dbReference>
<dbReference type="PROSITE" id="PS50011">
    <property type="entry name" value="PROTEIN_KINASE_DOM"/>
    <property type="match status" value="1"/>
</dbReference>
<evidence type="ECO:0000256" key="13">
    <source>
        <dbReference type="SAM" id="Phobius"/>
    </source>
</evidence>
<evidence type="ECO:0000256" key="8">
    <source>
        <dbReference type="ARBA" id="ARBA00022840"/>
    </source>
</evidence>
<name>A0A8T0S0Y4_PANVG</name>
<evidence type="ECO:0000313" key="16">
    <source>
        <dbReference type="EMBL" id="KAG2590915.1"/>
    </source>
</evidence>
<dbReference type="InterPro" id="IPR025287">
    <property type="entry name" value="WAK_GUB"/>
</dbReference>
<proteinExistence type="predicted"/>
<evidence type="ECO:0000259" key="15">
    <source>
        <dbReference type="PROSITE" id="PS50011"/>
    </source>
</evidence>
<evidence type="ECO:0000256" key="3">
    <source>
        <dbReference type="ARBA" id="ARBA00022679"/>
    </source>
</evidence>
<dbReference type="SMART" id="SM00220">
    <property type="entry name" value="S_TKc"/>
    <property type="match status" value="1"/>
</dbReference>
<reference evidence="16 17" key="1">
    <citation type="submission" date="2020-05" db="EMBL/GenBank/DDBJ databases">
        <title>WGS assembly of Panicum virgatum.</title>
        <authorList>
            <person name="Lovell J.T."/>
            <person name="Jenkins J."/>
            <person name="Shu S."/>
            <person name="Juenger T.E."/>
            <person name="Schmutz J."/>
        </authorList>
    </citation>
    <scope>NUCLEOTIDE SEQUENCE [LARGE SCALE GENOMIC DNA]</scope>
    <source>
        <strain evidence="17">cv. AP13</strain>
    </source>
</reference>
<feature type="binding site" evidence="12">
    <location>
        <position position="406"/>
    </location>
    <ligand>
        <name>ATP</name>
        <dbReference type="ChEBI" id="CHEBI:30616"/>
    </ligand>
</feature>
<dbReference type="PANTHER" id="PTHR27009">
    <property type="entry name" value="RUST RESISTANCE KINASE LR10-RELATED"/>
    <property type="match status" value="1"/>
</dbReference>
<comment type="caution">
    <text evidence="16">The sequence shown here is derived from an EMBL/GenBank/DDBJ whole genome shotgun (WGS) entry which is preliminary data.</text>
</comment>
<dbReference type="FunFam" id="3.30.200.20:FF:000178">
    <property type="entry name" value="serine/threonine-protein kinase PBS1-like"/>
    <property type="match status" value="1"/>
</dbReference>
<keyword evidence="2" id="KW-0723">Serine/threonine-protein kinase</keyword>
<evidence type="ECO:0000256" key="2">
    <source>
        <dbReference type="ARBA" id="ARBA00022527"/>
    </source>
</evidence>
<dbReference type="GO" id="GO:0004674">
    <property type="term" value="F:protein serine/threonine kinase activity"/>
    <property type="evidence" value="ECO:0007669"/>
    <property type="project" value="UniProtKB-KW"/>
</dbReference>
<dbReference type="Proteomes" id="UP000823388">
    <property type="component" value="Chromosome 5N"/>
</dbReference>
<dbReference type="InterPro" id="IPR008271">
    <property type="entry name" value="Ser/Thr_kinase_AS"/>
</dbReference>
<dbReference type="InterPro" id="IPR032872">
    <property type="entry name" value="WAK_assoc_C"/>
</dbReference>
<feature type="transmembrane region" description="Helical" evidence="13">
    <location>
        <begin position="314"/>
        <end position="336"/>
    </location>
</feature>
<dbReference type="InterPro" id="IPR011009">
    <property type="entry name" value="Kinase-like_dom_sf"/>
</dbReference>
<dbReference type="Gene3D" id="3.30.200.20">
    <property type="entry name" value="Phosphorylase Kinase, domain 1"/>
    <property type="match status" value="1"/>
</dbReference>
<dbReference type="InterPro" id="IPR045874">
    <property type="entry name" value="LRK10/LRL21-25-like"/>
</dbReference>
<dbReference type="Pfam" id="PF13947">
    <property type="entry name" value="GUB_WAK_bind"/>
    <property type="match status" value="1"/>
</dbReference>
<keyword evidence="3" id="KW-0808">Transferase</keyword>
<evidence type="ECO:0000256" key="12">
    <source>
        <dbReference type="PROSITE-ProRule" id="PRU10141"/>
    </source>
</evidence>
<dbReference type="SUPFAM" id="SSF56112">
    <property type="entry name" value="Protein kinase-like (PK-like)"/>
    <property type="match status" value="1"/>
</dbReference>
<feature type="domain" description="Protein kinase" evidence="15">
    <location>
        <begin position="378"/>
        <end position="656"/>
    </location>
</feature>
<keyword evidence="10 13" id="KW-0472">Membrane</keyword>
<evidence type="ECO:0000256" key="14">
    <source>
        <dbReference type="SAM" id="SignalP"/>
    </source>
</evidence>
<evidence type="ECO:0000256" key="6">
    <source>
        <dbReference type="ARBA" id="ARBA00022741"/>
    </source>
</evidence>
<dbReference type="InterPro" id="IPR001245">
    <property type="entry name" value="Ser-Thr/Tyr_kinase_cat_dom"/>
</dbReference>
<evidence type="ECO:0000256" key="11">
    <source>
        <dbReference type="ARBA" id="ARBA00023180"/>
    </source>
</evidence>
<sequence>MSSASRLLAAMAAHLPRLPFILLFVFLAVHAPASSHGDPAPPLTTYDASMCLESSMCGNISIRYPFYLSSTTRIITDYNYNTTSSSCGYTDLEISCQGEGPKATPAIILRGHNYTVLDIFYDSKSIILADSDVLHGGSCPVVLHDLSFDKLWLQNTSSNENLTFYFGCYTSRGPGVTVPPDLFAYKIDCDLKGPFGEGAYSFIFTPDDHWKAQEHELDQYGRCSEVVSVPVRSEVLMANNQSMLVRGGYAEVLWYGFELEWYQGTTDQCHLCEQSGGKCAYSQNQKREFLGCLCSNSKVGYPDCRSRTSKGQKGVIIGVSAAAGLAVLAVAAVLSLTRKYGLLPYKSKHEPRIESFLQKNRNLYPKRYSYAGLKRMTRSFSVKLGQGGFGAVYRGSLSNGCQVAIKMLKDTKGDGEEFMNEVASISRTSHVNVVTLLGFCLEGSKRALIYEYMPNGSLERYAFSSSMNNENTLSWEKLFDIAIGIARGLEYLHRGCNTRIVHFDIKPHNILLDQDFCPKISDFGLAKLCLNKESVVSICGARGTIGYIAPEVYSKRFGTVSSKSDVYSYGMMVLEMVGARDKNISGDSESSTQYFPQWIYEHVDEYCISASEINGETTELVRKMIVVGLWCIQVLPTDRPTMTRVVEMLECSTSNLELPPKVLWS</sequence>
<dbReference type="EMBL" id="CM029046">
    <property type="protein sequence ID" value="KAG2590915.1"/>
    <property type="molecule type" value="Genomic_DNA"/>
</dbReference>
<keyword evidence="6 12" id="KW-0547">Nucleotide-binding</keyword>
<keyword evidence="7" id="KW-0418">Kinase</keyword>
<dbReference type="GO" id="GO:0016020">
    <property type="term" value="C:membrane"/>
    <property type="evidence" value="ECO:0007669"/>
    <property type="project" value="UniProtKB-SubCell"/>
</dbReference>
<organism evidence="16 17">
    <name type="scientific">Panicum virgatum</name>
    <name type="common">Blackwell switchgrass</name>
    <dbReference type="NCBI Taxonomy" id="38727"/>
    <lineage>
        <taxon>Eukaryota</taxon>
        <taxon>Viridiplantae</taxon>
        <taxon>Streptophyta</taxon>
        <taxon>Embryophyta</taxon>
        <taxon>Tracheophyta</taxon>
        <taxon>Spermatophyta</taxon>
        <taxon>Magnoliopsida</taxon>
        <taxon>Liliopsida</taxon>
        <taxon>Poales</taxon>
        <taxon>Poaceae</taxon>
        <taxon>PACMAD clade</taxon>
        <taxon>Panicoideae</taxon>
        <taxon>Panicodae</taxon>
        <taxon>Paniceae</taxon>
        <taxon>Panicinae</taxon>
        <taxon>Panicum</taxon>
        <taxon>Panicum sect. Hiantes</taxon>
    </lineage>
</organism>
<dbReference type="InterPro" id="IPR000719">
    <property type="entry name" value="Prot_kinase_dom"/>
</dbReference>
<evidence type="ECO:0000256" key="4">
    <source>
        <dbReference type="ARBA" id="ARBA00022692"/>
    </source>
</evidence>
<dbReference type="PROSITE" id="PS00108">
    <property type="entry name" value="PROTEIN_KINASE_ST"/>
    <property type="match status" value="1"/>
</dbReference>
<gene>
    <name evidence="16" type="ORF">PVAP13_5NG456740</name>
</gene>
<keyword evidence="17" id="KW-1185">Reference proteome</keyword>
<dbReference type="GO" id="GO:0005524">
    <property type="term" value="F:ATP binding"/>
    <property type="evidence" value="ECO:0007669"/>
    <property type="project" value="UniProtKB-UniRule"/>
</dbReference>